<dbReference type="AlphaFoldDB" id="A0AAQ3JUL1"/>
<dbReference type="Proteomes" id="UP001327560">
    <property type="component" value="Chromosome 2"/>
</dbReference>
<name>A0AAQ3JUL1_9LILI</name>
<gene>
    <name evidence="1" type="ORF">Cni_G05068</name>
</gene>
<evidence type="ECO:0000313" key="2">
    <source>
        <dbReference type="Proteomes" id="UP001327560"/>
    </source>
</evidence>
<dbReference type="PANTHER" id="PTHR37244">
    <property type="entry name" value="NADP-SPECIFIC GLUTAMATE DEHYDROGENASE"/>
    <property type="match status" value="1"/>
</dbReference>
<keyword evidence="2" id="KW-1185">Reference proteome</keyword>
<evidence type="ECO:0000313" key="1">
    <source>
        <dbReference type="EMBL" id="WOK96361.1"/>
    </source>
</evidence>
<dbReference type="EMBL" id="CP136891">
    <property type="protein sequence ID" value="WOK96361.1"/>
    <property type="molecule type" value="Genomic_DNA"/>
</dbReference>
<sequence length="250" mass="26938">MQTYDNAIEIKVVYVRIISSATMPSTMAVAFPSCEGAEDSLTVNGKAAVTPLVLLLRRNSANTASGESVYLSTDSVRFSGGCLGFELRVWDECSTIVVGMVQRKGGGVWVMRCKFKDRGGSGEESGVEGGNGMVDVYFVGRSMGRAMVLSRVVQMRKMCGRVAIEDCKELVKGIFMREQSCEGLMKSYYIKDGEGKRSVEEEVGEVSSWFSAGVRVGIGLGLGMCLGVGVGVSLMMRSYQVAAGAFRKFI</sequence>
<proteinExistence type="predicted"/>
<accession>A0AAQ3JUL1</accession>
<reference evidence="1 2" key="1">
    <citation type="submission" date="2023-10" db="EMBL/GenBank/DDBJ databases">
        <title>Chromosome-scale genome assembly provides insights into flower coloration mechanisms of Canna indica.</title>
        <authorList>
            <person name="Li C."/>
        </authorList>
    </citation>
    <scope>NUCLEOTIDE SEQUENCE [LARGE SCALE GENOMIC DNA]</scope>
    <source>
        <tissue evidence="1">Flower</tissue>
    </source>
</reference>
<protein>
    <submittedName>
        <fullName evidence="1">Uncharacterized protein</fullName>
    </submittedName>
</protein>
<dbReference type="PANTHER" id="PTHR37244:SF1">
    <property type="entry name" value="NADP-SPECIFIC GLUTAMATE DEHYDROGENASE"/>
    <property type="match status" value="1"/>
</dbReference>
<organism evidence="1 2">
    <name type="scientific">Canna indica</name>
    <name type="common">Indian-shot</name>
    <dbReference type="NCBI Taxonomy" id="4628"/>
    <lineage>
        <taxon>Eukaryota</taxon>
        <taxon>Viridiplantae</taxon>
        <taxon>Streptophyta</taxon>
        <taxon>Embryophyta</taxon>
        <taxon>Tracheophyta</taxon>
        <taxon>Spermatophyta</taxon>
        <taxon>Magnoliopsida</taxon>
        <taxon>Liliopsida</taxon>
        <taxon>Zingiberales</taxon>
        <taxon>Cannaceae</taxon>
        <taxon>Canna</taxon>
    </lineage>
</organism>